<dbReference type="InterPro" id="IPR001387">
    <property type="entry name" value="Cro/C1-type_HTH"/>
</dbReference>
<name>A0ABW9RZV9_9BACT</name>
<protein>
    <submittedName>
        <fullName evidence="2">XRE family transcriptional regulator</fullName>
    </submittedName>
</protein>
<keyword evidence="3" id="KW-1185">Reference proteome</keyword>
<dbReference type="EMBL" id="SMLW01000670">
    <property type="protein sequence ID" value="MTI28710.1"/>
    <property type="molecule type" value="Genomic_DNA"/>
</dbReference>
<dbReference type="Pfam" id="PF01381">
    <property type="entry name" value="HTH_3"/>
    <property type="match status" value="1"/>
</dbReference>
<dbReference type="CDD" id="cd00093">
    <property type="entry name" value="HTH_XRE"/>
    <property type="match status" value="1"/>
</dbReference>
<organism evidence="2 3">
    <name type="scientific">Fulvivirga kasyanovii</name>
    <dbReference type="NCBI Taxonomy" id="396812"/>
    <lineage>
        <taxon>Bacteria</taxon>
        <taxon>Pseudomonadati</taxon>
        <taxon>Bacteroidota</taxon>
        <taxon>Cytophagia</taxon>
        <taxon>Cytophagales</taxon>
        <taxon>Fulvivirgaceae</taxon>
        <taxon>Fulvivirga</taxon>
    </lineage>
</organism>
<dbReference type="Gene3D" id="1.10.260.40">
    <property type="entry name" value="lambda repressor-like DNA-binding domains"/>
    <property type="match status" value="1"/>
</dbReference>
<evidence type="ECO:0000259" key="1">
    <source>
        <dbReference type="PROSITE" id="PS50943"/>
    </source>
</evidence>
<reference evidence="2 3" key="1">
    <citation type="submission" date="2019-02" db="EMBL/GenBank/DDBJ databases">
        <authorList>
            <person name="Goldberg S.R."/>
            <person name="Haltli B.A."/>
            <person name="Correa H."/>
            <person name="Russell K.G."/>
        </authorList>
    </citation>
    <scope>NUCLEOTIDE SEQUENCE [LARGE SCALE GENOMIC DNA]</scope>
    <source>
        <strain evidence="2 3">JCM 16186</strain>
    </source>
</reference>
<dbReference type="Proteomes" id="UP000798808">
    <property type="component" value="Unassembled WGS sequence"/>
</dbReference>
<dbReference type="PROSITE" id="PS50943">
    <property type="entry name" value="HTH_CROC1"/>
    <property type="match status" value="1"/>
</dbReference>
<accession>A0ABW9RZV9</accession>
<dbReference type="SUPFAM" id="SSF47413">
    <property type="entry name" value="lambda repressor-like DNA-binding domains"/>
    <property type="match status" value="1"/>
</dbReference>
<dbReference type="SMART" id="SM00530">
    <property type="entry name" value="HTH_XRE"/>
    <property type="match status" value="1"/>
</dbReference>
<gene>
    <name evidence="2" type="ORF">E1163_27370</name>
</gene>
<dbReference type="RefSeq" id="WP_155176500.1">
    <property type="nucleotide sequence ID" value="NZ_BAAAFL010000021.1"/>
</dbReference>
<dbReference type="InterPro" id="IPR010982">
    <property type="entry name" value="Lambda_DNA-bd_dom_sf"/>
</dbReference>
<evidence type="ECO:0000313" key="2">
    <source>
        <dbReference type="EMBL" id="MTI28710.1"/>
    </source>
</evidence>
<evidence type="ECO:0000313" key="3">
    <source>
        <dbReference type="Proteomes" id="UP000798808"/>
    </source>
</evidence>
<sequence length="100" mass="11489">MTKNPNTKSWRVIKDSVYGQKGTERRDALDREVESFKIGLLLRQAREARHLTQEQLGQLVDKKRTYISRIENDGSNLTLKTLFDIVEKGLGGKVKISIEM</sequence>
<comment type="caution">
    <text evidence="2">The sequence shown here is derived from an EMBL/GenBank/DDBJ whole genome shotgun (WGS) entry which is preliminary data.</text>
</comment>
<proteinExistence type="predicted"/>
<feature type="domain" description="HTH cro/C1-type" evidence="1">
    <location>
        <begin position="42"/>
        <end position="87"/>
    </location>
</feature>